<dbReference type="PANTHER" id="PTHR35446:SF2">
    <property type="entry name" value="CARBOXYMUCONOLACTONE DECARBOXYLASE-LIKE DOMAIN-CONTAINING PROTEIN"/>
    <property type="match status" value="1"/>
</dbReference>
<keyword evidence="3" id="KW-1185">Reference proteome</keyword>
<proteinExistence type="predicted"/>
<name>A0A3E1PAA2_9BACT</name>
<sequence>MDYKQIAQQTVGHLYKAHSSIRTSGIDPLLIALVELRVSQINGCAYCCHFHAGELREMGMPAAIVDQIPGFRHSKDFSLQQRLVLQYAEDVVGLKGDVQLLSAHFSEREIVELTASIALMGALNRLRMILADK</sequence>
<reference evidence="2 3" key="1">
    <citation type="submission" date="2018-08" db="EMBL/GenBank/DDBJ databases">
        <title>Chitinophaga sp. K20C18050901, a novel bacterium isolated from forest soil.</title>
        <authorList>
            <person name="Wang C."/>
        </authorList>
    </citation>
    <scope>NUCLEOTIDE SEQUENCE [LARGE SCALE GENOMIC DNA]</scope>
    <source>
        <strain evidence="2 3">K20C18050901</strain>
    </source>
</reference>
<gene>
    <name evidence="2" type="ORF">DXN04_04605</name>
</gene>
<dbReference type="PANTHER" id="PTHR35446">
    <property type="entry name" value="SI:CH211-175M2.5"/>
    <property type="match status" value="1"/>
</dbReference>
<dbReference type="EMBL" id="QTJV01000001">
    <property type="protein sequence ID" value="RFM37113.1"/>
    <property type="molecule type" value="Genomic_DNA"/>
</dbReference>
<dbReference type="SUPFAM" id="SSF69118">
    <property type="entry name" value="AhpD-like"/>
    <property type="match status" value="1"/>
</dbReference>
<protein>
    <submittedName>
        <fullName evidence="2">Carboxymuconolactone decarboxylase family protein</fullName>
    </submittedName>
</protein>
<dbReference type="GO" id="GO:0051920">
    <property type="term" value="F:peroxiredoxin activity"/>
    <property type="evidence" value="ECO:0007669"/>
    <property type="project" value="InterPro"/>
</dbReference>
<dbReference type="Pfam" id="PF02627">
    <property type="entry name" value="CMD"/>
    <property type="match status" value="1"/>
</dbReference>
<dbReference type="InterPro" id="IPR003779">
    <property type="entry name" value="CMD-like"/>
</dbReference>
<feature type="domain" description="Carboxymuconolactone decarboxylase-like" evidence="1">
    <location>
        <begin position="22"/>
        <end position="72"/>
    </location>
</feature>
<dbReference type="OrthoDB" id="9801997at2"/>
<dbReference type="RefSeq" id="WP_116852433.1">
    <property type="nucleotide sequence ID" value="NZ_QTJV01000001.1"/>
</dbReference>
<evidence type="ECO:0000313" key="3">
    <source>
        <dbReference type="Proteomes" id="UP000261174"/>
    </source>
</evidence>
<comment type="caution">
    <text evidence="2">The sequence shown here is derived from an EMBL/GenBank/DDBJ whole genome shotgun (WGS) entry which is preliminary data.</text>
</comment>
<dbReference type="InterPro" id="IPR004675">
    <property type="entry name" value="AhpD_core"/>
</dbReference>
<dbReference type="AlphaFoldDB" id="A0A3E1PAA2"/>
<accession>A0A3E1PAA2</accession>
<evidence type="ECO:0000313" key="2">
    <source>
        <dbReference type="EMBL" id="RFM37113.1"/>
    </source>
</evidence>
<evidence type="ECO:0000259" key="1">
    <source>
        <dbReference type="Pfam" id="PF02627"/>
    </source>
</evidence>
<dbReference type="NCBIfam" id="TIGR00778">
    <property type="entry name" value="ahpD_dom"/>
    <property type="match status" value="1"/>
</dbReference>
<organism evidence="2 3">
    <name type="scientific">Chitinophaga silvisoli</name>
    <dbReference type="NCBI Taxonomy" id="2291814"/>
    <lineage>
        <taxon>Bacteria</taxon>
        <taxon>Pseudomonadati</taxon>
        <taxon>Bacteroidota</taxon>
        <taxon>Chitinophagia</taxon>
        <taxon>Chitinophagales</taxon>
        <taxon>Chitinophagaceae</taxon>
        <taxon>Chitinophaga</taxon>
    </lineage>
</organism>
<dbReference type="Proteomes" id="UP000261174">
    <property type="component" value="Unassembled WGS sequence"/>
</dbReference>
<dbReference type="InterPro" id="IPR029032">
    <property type="entry name" value="AhpD-like"/>
</dbReference>
<dbReference type="Gene3D" id="1.20.1290.10">
    <property type="entry name" value="AhpD-like"/>
    <property type="match status" value="1"/>
</dbReference>